<evidence type="ECO:0000256" key="6">
    <source>
        <dbReference type="ARBA" id="ARBA00022801"/>
    </source>
</evidence>
<feature type="transmembrane region" description="Helical" evidence="11">
    <location>
        <begin position="6"/>
        <end position="25"/>
    </location>
</feature>
<dbReference type="RefSeq" id="WP_155670130.1">
    <property type="nucleotide sequence ID" value="NZ_WOCA01000015.1"/>
</dbReference>
<dbReference type="CDD" id="cd23081">
    <property type="entry name" value="cpPDZ_EcRseP-like"/>
    <property type="match status" value="1"/>
</dbReference>
<evidence type="ECO:0000256" key="3">
    <source>
        <dbReference type="ARBA" id="ARBA00007931"/>
    </source>
</evidence>
<evidence type="ECO:0000256" key="2">
    <source>
        <dbReference type="ARBA" id="ARBA00004141"/>
    </source>
</evidence>
<protein>
    <recommendedName>
        <fullName evidence="11">Zinc metalloprotease</fullName>
        <ecNumber evidence="11">3.4.24.-</ecNumber>
    </recommendedName>
</protein>
<dbReference type="InterPro" id="IPR036034">
    <property type="entry name" value="PDZ_sf"/>
</dbReference>
<keyword evidence="5 11" id="KW-0812">Transmembrane</keyword>
<dbReference type="PANTHER" id="PTHR42837:SF2">
    <property type="entry name" value="MEMBRANE METALLOPROTEASE ARASP2, CHLOROPLASTIC-RELATED"/>
    <property type="match status" value="1"/>
</dbReference>
<dbReference type="InterPro" id="IPR008915">
    <property type="entry name" value="Peptidase_M50"/>
</dbReference>
<dbReference type="EC" id="3.4.24.-" evidence="11"/>
<evidence type="ECO:0000256" key="9">
    <source>
        <dbReference type="ARBA" id="ARBA00023049"/>
    </source>
</evidence>
<dbReference type="Proteomes" id="UP000469125">
    <property type="component" value="Unassembled WGS sequence"/>
</dbReference>
<name>A0A6N8FJS5_9BACI</name>
<keyword evidence="14" id="KW-1185">Reference proteome</keyword>
<dbReference type="InterPro" id="IPR041489">
    <property type="entry name" value="PDZ_6"/>
</dbReference>
<accession>A0A6N8FJS5</accession>
<evidence type="ECO:0000256" key="10">
    <source>
        <dbReference type="ARBA" id="ARBA00023136"/>
    </source>
</evidence>
<dbReference type="GO" id="GO:0006508">
    <property type="term" value="P:proteolysis"/>
    <property type="evidence" value="ECO:0007669"/>
    <property type="project" value="UniProtKB-KW"/>
</dbReference>
<dbReference type="SMART" id="SM00228">
    <property type="entry name" value="PDZ"/>
    <property type="match status" value="1"/>
</dbReference>
<organism evidence="13 14">
    <name type="scientific">Ornithinibacillus caprae</name>
    <dbReference type="NCBI Taxonomy" id="2678566"/>
    <lineage>
        <taxon>Bacteria</taxon>
        <taxon>Bacillati</taxon>
        <taxon>Bacillota</taxon>
        <taxon>Bacilli</taxon>
        <taxon>Bacillales</taxon>
        <taxon>Bacillaceae</taxon>
        <taxon>Ornithinibacillus</taxon>
    </lineage>
</organism>
<evidence type="ECO:0000256" key="7">
    <source>
        <dbReference type="ARBA" id="ARBA00022833"/>
    </source>
</evidence>
<comment type="subcellular location">
    <subcellularLocation>
        <location evidence="2">Membrane</location>
        <topology evidence="2">Multi-pass membrane protein</topology>
    </subcellularLocation>
</comment>
<dbReference type="NCBIfam" id="TIGR00054">
    <property type="entry name" value="RIP metalloprotease RseP"/>
    <property type="match status" value="1"/>
</dbReference>
<dbReference type="GO" id="GO:0046872">
    <property type="term" value="F:metal ion binding"/>
    <property type="evidence" value="ECO:0007669"/>
    <property type="project" value="UniProtKB-KW"/>
</dbReference>
<gene>
    <name evidence="13" type="primary">rseP</name>
    <name evidence="13" type="ORF">GMD78_16035</name>
</gene>
<evidence type="ECO:0000313" key="14">
    <source>
        <dbReference type="Proteomes" id="UP000469125"/>
    </source>
</evidence>
<feature type="transmembrane region" description="Helical" evidence="11">
    <location>
        <begin position="396"/>
        <end position="415"/>
    </location>
</feature>
<keyword evidence="4 13" id="KW-0645">Protease</keyword>
<dbReference type="Pfam" id="PF02163">
    <property type="entry name" value="Peptidase_M50"/>
    <property type="match status" value="1"/>
</dbReference>
<sequence length="423" mass="47125">MNTVIAFIFMFGLLVFIHEFGHLIFAKRAGMLAREFAIGFGPKIFAFTKNETVYTIRLLPIGGYVRVAGEDPEIIDLKPGHHIGLEFNESGKVNKIIVNNKSKHPNARVIEVERVDLDHDLIIEGYEIDEQDEKLRFDVDSKAYFVMDERETQIAPYDRQFASKTPGQRAMQLFAGPMMNFLLAIFIFLILGIIQGVPTEEARLGEIQPGSPAEEAGFQSSDEVIQIEGNAVSTWEEFTTIVRANPGQELNMTVLRDGQSEAVTVIPGEVIVEGPEGEETIGQIGVYQAFEKSILGTFKYGITQTYDTTSLILTNLGMLITGQYSIDMLSGPVGIYDATDQVVQTGFMNFLMWTAILSINLGVINLVPLPALDGGRLLFVGVELIRGKPMEPEKEGIFHFVGFAFLMLLMIIVTWNDIQRLFL</sequence>
<dbReference type="InterPro" id="IPR001478">
    <property type="entry name" value="PDZ"/>
</dbReference>
<keyword evidence="7 11" id="KW-0862">Zinc</keyword>
<dbReference type="GO" id="GO:0016020">
    <property type="term" value="C:membrane"/>
    <property type="evidence" value="ECO:0007669"/>
    <property type="project" value="UniProtKB-SubCell"/>
</dbReference>
<dbReference type="GO" id="GO:0004222">
    <property type="term" value="F:metalloendopeptidase activity"/>
    <property type="evidence" value="ECO:0007669"/>
    <property type="project" value="InterPro"/>
</dbReference>
<comment type="caution">
    <text evidence="13">The sequence shown here is derived from an EMBL/GenBank/DDBJ whole genome shotgun (WGS) entry which is preliminary data.</text>
</comment>
<keyword evidence="10 11" id="KW-0472">Membrane</keyword>
<dbReference type="AlphaFoldDB" id="A0A6N8FJS5"/>
<feature type="transmembrane region" description="Helical" evidence="11">
    <location>
        <begin position="350"/>
        <end position="369"/>
    </location>
</feature>
<evidence type="ECO:0000313" key="13">
    <source>
        <dbReference type="EMBL" id="MUK89880.1"/>
    </source>
</evidence>
<comment type="cofactor">
    <cofactor evidence="1 11">
        <name>Zn(2+)</name>
        <dbReference type="ChEBI" id="CHEBI:29105"/>
    </cofactor>
</comment>
<dbReference type="SUPFAM" id="SSF50156">
    <property type="entry name" value="PDZ domain-like"/>
    <property type="match status" value="1"/>
</dbReference>
<comment type="similarity">
    <text evidence="3 11">Belongs to the peptidase M50B family.</text>
</comment>
<dbReference type="InterPro" id="IPR004387">
    <property type="entry name" value="Pept_M50_Zn"/>
</dbReference>
<proteinExistence type="inferred from homology"/>
<feature type="domain" description="PDZ" evidence="12">
    <location>
        <begin position="184"/>
        <end position="258"/>
    </location>
</feature>
<keyword evidence="9 11" id="KW-0482">Metalloprotease</keyword>
<evidence type="ECO:0000256" key="11">
    <source>
        <dbReference type="RuleBase" id="RU362031"/>
    </source>
</evidence>
<dbReference type="Gene3D" id="2.30.42.10">
    <property type="match status" value="1"/>
</dbReference>
<feature type="transmembrane region" description="Helical" evidence="11">
    <location>
        <begin position="173"/>
        <end position="194"/>
    </location>
</feature>
<keyword evidence="11" id="KW-0479">Metal-binding</keyword>
<dbReference type="EMBL" id="WOCA01000015">
    <property type="protein sequence ID" value="MUK89880.1"/>
    <property type="molecule type" value="Genomic_DNA"/>
</dbReference>
<reference evidence="13 14" key="1">
    <citation type="submission" date="2019-11" db="EMBL/GenBank/DDBJ databases">
        <authorList>
            <person name="Li X."/>
        </authorList>
    </citation>
    <scope>NUCLEOTIDE SEQUENCE [LARGE SCALE GENOMIC DNA]</scope>
    <source>
        <strain evidence="13 14">L9</strain>
    </source>
</reference>
<evidence type="ECO:0000256" key="5">
    <source>
        <dbReference type="ARBA" id="ARBA00022692"/>
    </source>
</evidence>
<evidence type="ECO:0000256" key="8">
    <source>
        <dbReference type="ARBA" id="ARBA00022989"/>
    </source>
</evidence>
<dbReference type="Pfam" id="PF17820">
    <property type="entry name" value="PDZ_6"/>
    <property type="match status" value="1"/>
</dbReference>
<dbReference type="CDD" id="cd06163">
    <property type="entry name" value="S2P-M50_PDZ_RseP-like"/>
    <property type="match status" value="1"/>
</dbReference>
<evidence type="ECO:0000256" key="4">
    <source>
        <dbReference type="ARBA" id="ARBA00022670"/>
    </source>
</evidence>
<keyword evidence="6 11" id="KW-0378">Hydrolase</keyword>
<keyword evidence="8 11" id="KW-1133">Transmembrane helix</keyword>
<evidence type="ECO:0000256" key="1">
    <source>
        <dbReference type="ARBA" id="ARBA00001947"/>
    </source>
</evidence>
<dbReference type="PANTHER" id="PTHR42837">
    <property type="entry name" value="REGULATOR OF SIGMA-E PROTEASE RSEP"/>
    <property type="match status" value="1"/>
</dbReference>
<evidence type="ECO:0000259" key="12">
    <source>
        <dbReference type="SMART" id="SM00228"/>
    </source>
</evidence>